<dbReference type="Proteomes" id="UP001295444">
    <property type="component" value="Chromosome 02"/>
</dbReference>
<organism evidence="1 2">
    <name type="scientific">Pelobates cultripes</name>
    <name type="common">Western spadefoot toad</name>
    <dbReference type="NCBI Taxonomy" id="61616"/>
    <lineage>
        <taxon>Eukaryota</taxon>
        <taxon>Metazoa</taxon>
        <taxon>Chordata</taxon>
        <taxon>Craniata</taxon>
        <taxon>Vertebrata</taxon>
        <taxon>Euteleostomi</taxon>
        <taxon>Amphibia</taxon>
        <taxon>Batrachia</taxon>
        <taxon>Anura</taxon>
        <taxon>Pelobatoidea</taxon>
        <taxon>Pelobatidae</taxon>
        <taxon>Pelobates</taxon>
    </lineage>
</organism>
<dbReference type="PANTHER" id="PTHR47027">
    <property type="entry name" value="REVERSE TRANSCRIPTASE DOMAIN-CONTAINING PROTEIN"/>
    <property type="match status" value="1"/>
</dbReference>
<dbReference type="PANTHER" id="PTHR47027:SF8">
    <property type="entry name" value="RIBONUCLEASE H"/>
    <property type="match status" value="1"/>
</dbReference>
<sequence>MHKDGLDEYKAGINIAGRNINNLRHAEDTTLMAESEEELKDLLMRVKEESAKAALLLNVKKTKIMANSNLSSWQIDGEDVEEVTDFIFLGSKISSDGDCSHEIKRRLLLGRKAMASFDKLIKTKNQRYYTISKGPHSKNYGIPSSNIQM</sequence>
<evidence type="ECO:0008006" key="3">
    <source>
        <dbReference type="Google" id="ProtNLM"/>
    </source>
</evidence>
<accession>A0AAD1VV06</accession>
<dbReference type="AlphaFoldDB" id="A0AAD1VV06"/>
<keyword evidence="2" id="KW-1185">Reference proteome</keyword>
<proteinExistence type="predicted"/>
<reference evidence="1" key="1">
    <citation type="submission" date="2022-03" db="EMBL/GenBank/DDBJ databases">
        <authorList>
            <person name="Alioto T."/>
            <person name="Alioto T."/>
            <person name="Gomez Garrido J."/>
        </authorList>
    </citation>
    <scope>NUCLEOTIDE SEQUENCE</scope>
</reference>
<evidence type="ECO:0000313" key="2">
    <source>
        <dbReference type="Proteomes" id="UP001295444"/>
    </source>
</evidence>
<name>A0AAD1VV06_PELCU</name>
<gene>
    <name evidence="1" type="ORF">PECUL_23A044217</name>
</gene>
<protein>
    <recommendedName>
        <fullName evidence="3">Reverse transcriptase domain-containing protein</fullName>
    </recommendedName>
</protein>
<dbReference type="EMBL" id="OW240913">
    <property type="protein sequence ID" value="CAH2251035.1"/>
    <property type="molecule type" value="Genomic_DNA"/>
</dbReference>
<evidence type="ECO:0000313" key="1">
    <source>
        <dbReference type="EMBL" id="CAH2251035.1"/>
    </source>
</evidence>